<keyword evidence="13" id="KW-0675">Receptor</keyword>
<dbReference type="Gene3D" id="2.170.130.10">
    <property type="entry name" value="TonB-dependent receptor, plug domain"/>
    <property type="match status" value="1"/>
</dbReference>
<comment type="caution">
    <text evidence="13">The sequence shown here is derived from an EMBL/GenBank/DDBJ whole genome shotgun (WGS) entry which is preliminary data.</text>
</comment>
<dbReference type="NCBIfam" id="TIGR04057">
    <property type="entry name" value="SusC_RagA_signa"/>
    <property type="match status" value="1"/>
</dbReference>
<comment type="similarity">
    <text evidence="8 9">Belongs to the TonB-dependent receptor family.</text>
</comment>
<dbReference type="PROSITE" id="PS52016">
    <property type="entry name" value="TONB_DEPENDENT_REC_3"/>
    <property type="match status" value="1"/>
</dbReference>
<keyword evidence="3 8" id="KW-1134">Transmembrane beta strand</keyword>
<gene>
    <name evidence="13" type="ORF">JI741_25665</name>
</gene>
<dbReference type="SUPFAM" id="SSF56935">
    <property type="entry name" value="Porins"/>
    <property type="match status" value="1"/>
</dbReference>
<sequence length="1070" mass="116439">MSEIYSKFLSLRRLQWLKFKLLPFLSAALILCYGNINTVEAKSSSVFQETTVSGQVVDEASAPIPGVNIVVKGTTNGTTTDASGNYRISLSGSNATLIFSFIGYVTQEVTVGNQTSINVSLAADVATLAEVVVVGYGTQTKSSVTGAVSSVTSKEISALPVPSVSAALQGRVPGVLVTNNGGPGSSAIVRIRGIGSITQNADPLYVVDGFPAPNFNLNSVDTKDIESVEILKDAAATAVYGSRAANGVVIITTKSGSKDQKVHVDIEAYTGTQSAWKKLDLLKRDQYLAYGTALATNAGGTPPSRFANMNQPIYAGTSQTFAQTETDWQDEMFRAAPISQVQGSVSGSTEKTKMYMSFGRFKQDGIMLGTSFDRYNGRLSVETKIGKRFTIGENLQVTQSNNQNQLESGGRTMVMHMLRSVPYIAVYNPNTPGGFNGTQSVDGSDPENPVRLALMDIRKNHNLYILSNTFLQVKITDALKYKFTFGVNSSQDHALQNDPIFSDGGYQGRTTHNLTDNRNSYYSLYYSNQLTYDKTFGGHDINAVVVAERQDEKNNFLNTSGRLTTNEINNLTGGTNLTVDNQTSEMFLLSFLGRVNYAFKEKYLLSVSLRRDGFSGFAPDHKWGNFPGASLGWKVNEENFMRGVSQISDLKVRASYGKVGARPTDAYSYLSSTLTNSFYPFNNVLAQGSYYQKLPNFKFGWEVSTMKNIGLDLGLFSNKITFSADYFIKDTDQLILGTLPATSLGLDEPTALNIAKMKNSGIEFTAGYSVVGKDFTFNASGNVSIIKNEIKALDGENAAYFAGGSQDYGAGNITRTVAGSSIQQFYLSETNGIFQNEGEIVNGEGKPTQAGLVLPLNPDGTVDLAKWQDPANSGKYTRPGDVRFTGNMKEMGSFLPKFTYGLNLSATFKGFDLTMFIQGVQGNKIYNGTRVITEGMQRLFNSGIEVTNAWTPSNTNTDVPRAVSGDPNSNARPSDRFLEDGSYLRIKNLNIGYTIPSSLLSFTNGTIKKFRIYFTAQNLLTVTKYKGYDPEVGNRNINNSADNNRFLVNGIDYGQFPQPRTFIGGVQLGF</sequence>
<dbReference type="Pfam" id="PF07715">
    <property type="entry name" value="Plug"/>
    <property type="match status" value="1"/>
</dbReference>
<evidence type="ECO:0000256" key="5">
    <source>
        <dbReference type="ARBA" id="ARBA00023077"/>
    </source>
</evidence>
<dbReference type="SUPFAM" id="SSF49464">
    <property type="entry name" value="Carboxypeptidase regulatory domain-like"/>
    <property type="match status" value="1"/>
</dbReference>
<dbReference type="InterPro" id="IPR008969">
    <property type="entry name" value="CarboxyPept-like_regulatory"/>
</dbReference>
<keyword evidence="2 8" id="KW-0813">Transport</keyword>
<comment type="subcellular location">
    <subcellularLocation>
        <location evidence="1 8">Cell outer membrane</location>
        <topology evidence="1 8">Multi-pass membrane protein</topology>
    </subcellularLocation>
</comment>
<dbReference type="Pfam" id="PF13715">
    <property type="entry name" value="CarbopepD_reg_2"/>
    <property type="match status" value="1"/>
</dbReference>
<evidence type="ECO:0000256" key="3">
    <source>
        <dbReference type="ARBA" id="ARBA00022452"/>
    </source>
</evidence>
<dbReference type="InterPro" id="IPR039426">
    <property type="entry name" value="TonB-dep_rcpt-like"/>
</dbReference>
<dbReference type="Gene3D" id="2.60.40.1120">
    <property type="entry name" value="Carboxypeptidase-like, regulatory domain"/>
    <property type="match status" value="1"/>
</dbReference>
<proteinExistence type="inferred from homology"/>
<evidence type="ECO:0000313" key="14">
    <source>
        <dbReference type="Proteomes" id="UP000613030"/>
    </source>
</evidence>
<keyword evidence="4 8" id="KW-0812">Transmembrane</keyword>
<dbReference type="InterPro" id="IPR037066">
    <property type="entry name" value="Plug_dom_sf"/>
</dbReference>
<dbReference type="InterPro" id="IPR023997">
    <property type="entry name" value="TonB-dep_OMP_SusC/RagA_CS"/>
</dbReference>
<dbReference type="InterPro" id="IPR023996">
    <property type="entry name" value="TonB-dep_OMP_SusC/RagA"/>
</dbReference>
<evidence type="ECO:0000256" key="8">
    <source>
        <dbReference type="PROSITE-ProRule" id="PRU01360"/>
    </source>
</evidence>
<dbReference type="InterPro" id="IPR012910">
    <property type="entry name" value="Plug_dom"/>
</dbReference>
<keyword evidence="5 9" id="KW-0798">TonB box</keyword>
<organism evidence="13 14">
    <name type="scientific">Chryseolinea lacunae</name>
    <dbReference type="NCBI Taxonomy" id="2801331"/>
    <lineage>
        <taxon>Bacteria</taxon>
        <taxon>Pseudomonadati</taxon>
        <taxon>Bacteroidota</taxon>
        <taxon>Cytophagia</taxon>
        <taxon>Cytophagales</taxon>
        <taxon>Fulvivirgaceae</taxon>
        <taxon>Chryseolinea</taxon>
    </lineage>
</organism>
<protein>
    <submittedName>
        <fullName evidence="13">TonB-dependent receptor</fullName>
    </submittedName>
</protein>
<feature type="region of interest" description="Disordered" evidence="10">
    <location>
        <begin position="951"/>
        <end position="973"/>
    </location>
</feature>
<evidence type="ECO:0000256" key="10">
    <source>
        <dbReference type="SAM" id="MobiDB-lite"/>
    </source>
</evidence>
<dbReference type="Gene3D" id="2.40.170.20">
    <property type="entry name" value="TonB-dependent receptor, beta-barrel domain"/>
    <property type="match status" value="1"/>
</dbReference>
<name>A0ABS1KZF5_9BACT</name>
<dbReference type="Pfam" id="PF00593">
    <property type="entry name" value="TonB_dep_Rec_b-barrel"/>
    <property type="match status" value="1"/>
</dbReference>
<feature type="domain" description="TonB-dependent receptor-like beta-barrel" evidence="11">
    <location>
        <begin position="428"/>
        <end position="1019"/>
    </location>
</feature>
<evidence type="ECO:0000259" key="12">
    <source>
        <dbReference type="Pfam" id="PF07715"/>
    </source>
</evidence>
<reference evidence="13 14" key="1">
    <citation type="submission" date="2021-01" db="EMBL/GenBank/DDBJ databases">
        <title>Chryseolinea sp. Jin1 Genome sequencing and assembly.</title>
        <authorList>
            <person name="Kim I."/>
        </authorList>
    </citation>
    <scope>NUCLEOTIDE SEQUENCE [LARGE SCALE GENOMIC DNA]</scope>
    <source>
        <strain evidence="13 14">Jin1</strain>
    </source>
</reference>
<dbReference type="Proteomes" id="UP000613030">
    <property type="component" value="Unassembled WGS sequence"/>
</dbReference>
<keyword evidence="14" id="KW-1185">Reference proteome</keyword>
<evidence type="ECO:0000256" key="4">
    <source>
        <dbReference type="ARBA" id="ARBA00022692"/>
    </source>
</evidence>
<dbReference type="NCBIfam" id="TIGR04056">
    <property type="entry name" value="OMP_RagA_SusC"/>
    <property type="match status" value="1"/>
</dbReference>
<accession>A0ABS1KZF5</accession>
<evidence type="ECO:0000256" key="2">
    <source>
        <dbReference type="ARBA" id="ARBA00022448"/>
    </source>
</evidence>
<dbReference type="InterPro" id="IPR000531">
    <property type="entry name" value="Beta-barrel_TonB"/>
</dbReference>
<evidence type="ECO:0000256" key="1">
    <source>
        <dbReference type="ARBA" id="ARBA00004571"/>
    </source>
</evidence>
<dbReference type="InterPro" id="IPR036942">
    <property type="entry name" value="Beta-barrel_TonB_sf"/>
</dbReference>
<evidence type="ECO:0000256" key="9">
    <source>
        <dbReference type="RuleBase" id="RU003357"/>
    </source>
</evidence>
<evidence type="ECO:0000259" key="11">
    <source>
        <dbReference type="Pfam" id="PF00593"/>
    </source>
</evidence>
<keyword evidence="6 8" id="KW-0472">Membrane</keyword>
<evidence type="ECO:0000256" key="7">
    <source>
        <dbReference type="ARBA" id="ARBA00023237"/>
    </source>
</evidence>
<dbReference type="EMBL" id="JAERRB010000012">
    <property type="protein sequence ID" value="MBL0744647.1"/>
    <property type="molecule type" value="Genomic_DNA"/>
</dbReference>
<dbReference type="RefSeq" id="WP_202014407.1">
    <property type="nucleotide sequence ID" value="NZ_JAERRB010000012.1"/>
</dbReference>
<evidence type="ECO:0000256" key="6">
    <source>
        <dbReference type="ARBA" id="ARBA00023136"/>
    </source>
</evidence>
<keyword evidence="7 8" id="KW-0998">Cell outer membrane</keyword>
<evidence type="ECO:0000313" key="13">
    <source>
        <dbReference type="EMBL" id="MBL0744647.1"/>
    </source>
</evidence>
<feature type="domain" description="TonB-dependent receptor plug" evidence="12">
    <location>
        <begin position="141"/>
        <end position="248"/>
    </location>
</feature>